<dbReference type="SUPFAM" id="SSF54106">
    <property type="entry name" value="LysM domain"/>
    <property type="match status" value="1"/>
</dbReference>
<dbReference type="GO" id="GO:0071555">
    <property type="term" value="P:cell wall organization"/>
    <property type="evidence" value="ECO:0007669"/>
    <property type="project" value="UniProtKB-KW"/>
</dbReference>
<comment type="function">
    <text evidence="1">Lytic transglycosylase with a strong preference for naked glycan strands that lack stem peptides.</text>
</comment>
<dbReference type="EMBL" id="MQWB01000001">
    <property type="protein sequence ID" value="OZC04776.1"/>
    <property type="molecule type" value="Genomic_DNA"/>
</dbReference>
<keyword evidence="4" id="KW-1185">Reference proteome</keyword>
<dbReference type="Gene3D" id="3.10.350.10">
    <property type="entry name" value="LysM domain"/>
    <property type="match status" value="1"/>
</dbReference>
<dbReference type="Proteomes" id="UP000216446">
    <property type="component" value="Unassembled WGS sequence"/>
</dbReference>
<gene>
    <name evidence="1" type="primary">rlpA</name>
    <name evidence="3" type="ORF">BSZ36_15830</name>
</gene>
<dbReference type="InterPro" id="IPR036779">
    <property type="entry name" value="LysM_dom_sf"/>
</dbReference>
<comment type="caution">
    <text evidence="3">The sequence shown here is derived from an EMBL/GenBank/DDBJ whole genome shotgun (WGS) entry which is preliminary data.</text>
</comment>
<sequence length="156" mass="16436">MVHFTEPGETLYSIASSYGFSMDALIAQNAVTTAPLVPGTMLVLPRAVDPARAVRAELPPAMDAGLALVFPDVMQGRPTASGEAYDPLQFTASHRDLPFGTILLVTNPANGRSTFVRVADRGPVSQAYLMELSAAAASALDLDPNNARAVEIRALP</sequence>
<dbReference type="SUPFAM" id="SSF50685">
    <property type="entry name" value="Barwin-like endoglucanases"/>
    <property type="match status" value="1"/>
</dbReference>
<dbReference type="PANTHER" id="PTHR34183">
    <property type="entry name" value="ENDOLYTIC PEPTIDOGLYCAN TRANSGLYCOSYLASE RLPA"/>
    <property type="match status" value="1"/>
</dbReference>
<dbReference type="GO" id="GO:0008932">
    <property type="term" value="F:lytic endotransglycosylase activity"/>
    <property type="evidence" value="ECO:0007669"/>
    <property type="project" value="UniProtKB-UniRule"/>
</dbReference>
<dbReference type="Pfam" id="PF03330">
    <property type="entry name" value="DPBB_1"/>
    <property type="match status" value="1"/>
</dbReference>
<dbReference type="EC" id="4.2.2.-" evidence="1"/>
<dbReference type="AlphaFoldDB" id="A0A259U424"/>
<dbReference type="InParanoid" id="A0A259U424"/>
<evidence type="ECO:0000259" key="2">
    <source>
        <dbReference type="PROSITE" id="PS51782"/>
    </source>
</evidence>
<keyword evidence="1" id="KW-0961">Cell wall biogenesis/degradation</keyword>
<organism evidence="3 4">
    <name type="scientific">Rubricoccus marinus</name>
    <dbReference type="NCBI Taxonomy" id="716817"/>
    <lineage>
        <taxon>Bacteria</taxon>
        <taxon>Pseudomonadati</taxon>
        <taxon>Rhodothermota</taxon>
        <taxon>Rhodothermia</taxon>
        <taxon>Rhodothermales</taxon>
        <taxon>Rubricoccaceae</taxon>
        <taxon>Rubricoccus</taxon>
    </lineage>
</organism>
<dbReference type="PANTHER" id="PTHR34183:SF8">
    <property type="entry name" value="ENDOLYTIC PEPTIDOGLYCAN TRANSGLYCOSYLASE RLPA-RELATED"/>
    <property type="match status" value="1"/>
</dbReference>
<dbReference type="Gene3D" id="2.40.40.10">
    <property type="entry name" value="RlpA-like domain"/>
    <property type="match status" value="1"/>
</dbReference>
<evidence type="ECO:0000313" key="4">
    <source>
        <dbReference type="Proteomes" id="UP000216446"/>
    </source>
</evidence>
<accession>A0A259U424</accession>
<dbReference type="PROSITE" id="PS51782">
    <property type="entry name" value="LYSM"/>
    <property type="match status" value="1"/>
</dbReference>
<dbReference type="CDD" id="cd00118">
    <property type="entry name" value="LysM"/>
    <property type="match status" value="1"/>
</dbReference>
<dbReference type="CDD" id="cd22268">
    <property type="entry name" value="DPBB_RlpA-like"/>
    <property type="match status" value="1"/>
</dbReference>
<dbReference type="InterPro" id="IPR018392">
    <property type="entry name" value="LysM"/>
</dbReference>
<dbReference type="InterPro" id="IPR034718">
    <property type="entry name" value="RlpA"/>
</dbReference>
<dbReference type="HAMAP" id="MF_02071">
    <property type="entry name" value="RlpA"/>
    <property type="match status" value="1"/>
</dbReference>
<name>A0A259U424_9BACT</name>
<dbReference type="InterPro" id="IPR036908">
    <property type="entry name" value="RlpA-like_sf"/>
</dbReference>
<evidence type="ECO:0000313" key="3">
    <source>
        <dbReference type="EMBL" id="OZC04776.1"/>
    </source>
</evidence>
<dbReference type="Pfam" id="PF01476">
    <property type="entry name" value="LysM"/>
    <property type="match status" value="1"/>
</dbReference>
<keyword evidence="1" id="KW-0456">Lyase</keyword>
<feature type="domain" description="LysM" evidence="2">
    <location>
        <begin position="1"/>
        <end position="44"/>
    </location>
</feature>
<dbReference type="InterPro" id="IPR009009">
    <property type="entry name" value="RlpA-like_DPBB"/>
</dbReference>
<proteinExistence type="inferred from homology"/>
<comment type="similarity">
    <text evidence="1">Belongs to the RlpA family.</text>
</comment>
<evidence type="ECO:0000256" key="1">
    <source>
        <dbReference type="HAMAP-Rule" id="MF_02071"/>
    </source>
</evidence>
<reference evidence="3 4" key="1">
    <citation type="submission" date="2016-11" db="EMBL/GenBank/DDBJ databases">
        <title>Study of marine rhodopsin-containing bacteria.</title>
        <authorList>
            <person name="Yoshizawa S."/>
            <person name="Kumagai Y."/>
            <person name="Kogure K."/>
        </authorList>
    </citation>
    <scope>NUCLEOTIDE SEQUENCE [LARGE SCALE GENOMIC DNA]</scope>
    <source>
        <strain evidence="3 4">SG-29</strain>
    </source>
</reference>
<dbReference type="GO" id="GO:0000270">
    <property type="term" value="P:peptidoglycan metabolic process"/>
    <property type="evidence" value="ECO:0007669"/>
    <property type="project" value="UniProtKB-UniRule"/>
</dbReference>
<protein>
    <recommendedName>
        <fullName evidence="1">Probable endolytic peptidoglycan transglycosylase RlpA</fullName>
        <ecNumber evidence="1">4.2.2.-</ecNumber>
    </recommendedName>
</protein>